<dbReference type="Gene3D" id="3.40.50.300">
    <property type="entry name" value="P-loop containing nucleotide triphosphate hydrolases"/>
    <property type="match status" value="1"/>
</dbReference>
<sequence>MKIISVVGYSNTGKTTLIECMIRALKSRGYRVGTIKKIHCGDYEIDKPGKDTYRHKAAGADMVTAYSPHSTDIMIQKSIDIRKVIELYDVDYLFLEGPFHLVYPTIVTAAAYEDIEPFFNDKILFVSGVISESIENYQKYRILNANRDMEHIIKLLENV</sequence>
<dbReference type="InterPro" id="IPR004435">
    <property type="entry name" value="MobB_dom"/>
</dbReference>
<dbReference type="InterPro" id="IPR027417">
    <property type="entry name" value="P-loop_NTPase"/>
</dbReference>
<organism evidence="2 3">
    <name type="scientific">Anaeromicropila populeti</name>
    <dbReference type="NCBI Taxonomy" id="37658"/>
    <lineage>
        <taxon>Bacteria</taxon>
        <taxon>Bacillati</taxon>
        <taxon>Bacillota</taxon>
        <taxon>Clostridia</taxon>
        <taxon>Lachnospirales</taxon>
        <taxon>Lachnospiraceae</taxon>
        <taxon>Anaeromicropila</taxon>
    </lineage>
</organism>
<evidence type="ECO:0000313" key="3">
    <source>
        <dbReference type="Proteomes" id="UP000199659"/>
    </source>
</evidence>
<dbReference type="RefSeq" id="WP_092558886.1">
    <property type="nucleotide sequence ID" value="NZ_FOYZ01000001.1"/>
</dbReference>
<dbReference type="NCBIfam" id="TIGR00176">
    <property type="entry name" value="mobB"/>
    <property type="match status" value="1"/>
</dbReference>
<dbReference type="AlphaFoldDB" id="A0A1I6HT96"/>
<dbReference type="PANTHER" id="PTHR40072">
    <property type="entry name" value="MOLYBDOPTERIN-GUANINE DINUCLEOTIDE BIOSYNTHESIS ADAPTER PROTEIN-RELATED"/>
    <property type="match status" value="1"/>
</dbReference>
<dbReference type="InterPro" id="IPR052539">
    <property type="entry name" value="MGD_biosynthesis_adapter"/>
</dbReference>
<dbReference type="Proteomes" id="UP000199659">
    <property type="component" value="Unassembled WGS sequence"/>
</dbReference>
<gene>
    <name evidence="2" type="ORF">SAMN05661086_00266</name>
</gene>
<dbReference type="GO" id="GO:0005525">
    <property type="term" value="F:GTP binding"/>
    <property type="evidence" value="ECO:0007669"/>
    <property type="project" value="InterPro"/>
</dbReference>
<feature type="domain" description="Molybdopterin-guanine dinucleotide biosynthesis protein B (MobB)" evidence="1">
    <location>
        <begin position="3"/>
        <end position="109"/>
    </location>
</feature>
<dbReference type="OrthoDB" id="9786803at2"/>
<keyword evidence="3" id="KW-1185">Reference proteome</keyword>
<accession>A0A1I6HT96</accession>
<reference evidence="2 3" key="1">
    <citation type="submission" date="2016-10" db="EMBL/GenBank/DDBJ databases">
        <authorList>
            <person name="de Groot N.N."/>
        </authorList>
    </citation>
    <scope>NUCLEOTIDE SEQUENCE [LARGE SCALE GENOMIC DNA]</scope>
    <source>
        <strain evidence="2 3">743A</strain>
    </source>
</reference>
<dbReference type="SUPFAM" id="SSF52540">
    <property type="entry name" value="P-loop containing nucleoside triphosphate hydrolases"/>
    <property type="match status" value="1"/>
</dbReference>
<dbReference type="STRING" id="37658.SAMN05661086_00266"/>
<protein>
    <submittedName>
        <fullName evidence="2">Molybdopterin-guanine dinucleotide biosynthesis protein B</fullName>
    </submittedName>
</protein>
<dbReference type="PANTHER" id="PTHR40072:SF1">
    <property type="entry name" value="MOLYBDOPTERIN-GUANINE DINUCLEOTIDE BIOSYNTHESIS ADAPTER PROTEIN"/>
    <property type="match status" value="1"/>
</dbReference>
<dbReference type="GO" id="GO:0006777">
    <property type="term" value="P:Mo-molybdopterin cofactor biosynthetic process"/>
    <property type="evidence" value="ECO:0007669"/>
    <property type="project" value="InterPro"/>
</dbReference>
<evidence type="ECO:0000259" key="1">
    <source>
        <dbReference type="Pfam" id="PF03205"/>
    </source>
</evidence>
<dbReference type="Pfam" id="PF03205">
    <property type="entry name" value="MobB"/>
    <property type="match status" value="1"/>
</dbReference>
<evidence type="ECO:0000313" key="2">
    <source>
        <dbReference type="EMBL" id="SFR57618.1"/>
    </source>
</evidence>
<name>A0A1I6HT96_9FIRM</name>
<proteinExistence type="predicted"/>
<dbReference type="EMBL" id="FOYZ01000001">
    <property type="protein sequence ID" value="SFR57618.1"/>
    <property type="molecule type" value="Genomic_DNA"/>
</dbReference>